<feature type="repeat" description="WD" evidence="7">
    <location>
        <begin position="441"/>
        <end position="472"/>
    </location>
</feature>
<evidence type="ECO:0000256" key="7">
    <source>
        <dbReference type="PROSITE-ProRule" id="PRU00221"/>
    </source>
</evidence>
<dbReference type="AlphaFoldDB" id="S4RCA4"/>
<dbReference type="PANTHER" id="PTHR19918:SF8">
    <property type="entry name" value="FI02843P"/>
    <property type="match status" value="1"/>
</dbReference>
<dbReference type="Ensembl" id="ENSPMAT00000002850.1">
    <property type="protein sequence ID" value="ENSPMAP00000002836.1"/>
    <property type="gene ID" value="ENSPMAG00000002592.1"/>
</dbReference>
<proteinExistence type="inferred from homology"/>
<dbReference type="Pfam" id="PF24807">
    <property type="entry name" value="WD40_CDC20-Fz"/>
    <property type="match status" value="1"/>
</dbReference>
<feature type="region of interest" description="Disordered" evidence="8">
    <location>
        <begin position="17"/>
        <end position="83"/>
    </location>
</feature>
<dbReference type="HOGENOM" id="CLU_014831_6_1_1"/>
<reference evidence="10" key="2">
    <citation type="submission" date="2025-09" db="UniProtKB">
        <authorList>
            <consortium name="Ensembl"/>
        </authorList>
    </citation>
    <scope>IDENTIFICATION</scope>
</reference>
<dbReference type="STRING" id="7757.ENSPMAP00000002836"/>
<dbReference type="PROSITE" id="PS50082">
    <property type="entry name" value="WD_REPEATS_2"/>
    <property type="match status" value="2"/>
</dbReference>
<keyword evidence="5" id="KW-0498">Mitosis</keyword>
<dbReference type="InterPro" id="IPR001680">
    <property type="entry name" value="WD40_rpt"/>
</dbReference>
<keyword evidence="2 7" id="KW-0853">WD repeat</keyword>
<evidence type="ECO:0000256" key="4">
    <source>
        <dbReference type="ARBA" id="ARBA00022737"/>
    </source>
</evidence>
<dbReference type="PANTHER" id="PTHR19918">
    <property type="entry name" value="CELL DIVISION CYCLE 20 CDC20 FIZZY -RELATED"/>
    <property type="match status" value="1"/>
</dbReference>
<reference evidence="10" key="1">
    <citation type="submission" date="2025-08" db="UniProtKB">
        <authorList>
            <consortium name="Ensembl"/>
        </authorList>
    </citation>
    <scope>IDENTIFICATION</scope>
</reference>
<dbReference type="GeneTree" id="ENSGT00950000183104"/>
<evidence type="ECO:0000256" key="2">
    <source>
        <dbReference type="ARBA" id="ARBA00022574"/>
    </source>
</evidence>
<dbReference type="OMA" id="CSGACLN"/>
<evidence type="ECO:0000256" key="6">
    <source>
        <dbReference type="ARBA" id="ARBA00023306"/>
    </source>
</evidence>
<sequence>MSQFSFESDVSRLLKLDAPISSGPQPRWQRKAASANTSTVSPMKGTSRTNSTSRTPGRTPTSKCQNTPGAKGKSSPGDDRFIPVRNSKNMEVASYLVSREKHMDLVKPPSLKEKQAAMMHLLSGVDVEKARILRYQGPAPPVPEGYSNTQKVLYSQQGYTPLSLLKKKRHIPTQPERVLDAPAVRNDFYLNPLDWSVDNVVCVALGQFGTYLWDAETGNVTQHMKMEGQDYPSSVSWVPTGGNIIAIGTSFKTVQIWDVERNKCLRNMQGHSGRVSSLSWNGHLLSSGSRSGQIHHHDVRMVQHHVATLSGHSQEVCGLAWSPGGRLLASGSNDNNLLVWANGTTSSAPLHSLQQHTAAVKALAWCPWQASLLASGGGTNDHHIRLWNINTGICFNAVDAKSQVCSVLWSSEHKELLSAHGYAKNQLTLWAYPAMVPIAELLGHTERVLQVVASPDGSSVMSVGADESLRLWRCFQGDESRKKKKQQQLGGTNTGRLSQNCLR</sequence>
<dbReference type="CDD" id="cd00200">
    <property type="entry name" value="WD40"/>
    <property type="match status" value="1"/>
</dbReference>
<dbReference type="SUPFAM" id="SSF50978">
    <property type="entry name" value="WD40 repeat-like"/>
    <property type="match status" value="1"/>
</dbReference>
<protein>
    <submittedName>
        <fullName evidence="10">Cell division cycle 20</fullName>
    </submittedName>
</protein>
<feature type="compositionally biased region" description="Low complexity" evidence="8">
    <location>
        <begin position="45"/>
        <end position="62"/>
    </location>
</feature>
<dbReference type="InterPro" id="IPR036322">
    <property type="entry name" value="WD40_repeat_dom_sf"/>
</dbReference>
<dbReference type="GO" id="GO:0005680">
    <property type="term" value="C:anaphase-promoting complex"/>
    <property type="evidence" value="ECO:0007669"/>
    <property type="project" value="TreeGrafter"/>
</dbReference>
<dbReference type="GO" id="GO:0010997">
    <property type="term" value="F:anaphase-promoting complex binding"/>
    <property type="evidence" value="ECO:0007669"/>
    <property type="project" value="InterPro"/>
</dbReference>
<evidence type="ECO:0000256" key="8">
    <source>
        <dbReference type="SAM" id="MobiDB-lite"/>
    </source>
</evidence>
<dbReference type="InterPro" id="IPR015943">
    <property type="entry name" value="WD40/YVTN_repeat-like_dom_sf"/>
</dbReference>
<dbReference type="GO" id="GO:0051301">
    <property type="term" value="P:cell division"/>
    <property type="evidence" value="ECO:0007669"/>
    <property type="project" value="UniProtKB-KW"/>
</dbReference>
<comment type="similarity">
    <text evidence="1">Belongs to the WD repeat CDC20/Fizzy family.</text>
</comment>
<keyword evidence="3" id="KW-0132">Cell division</keyword>
<dbReference type="GO" id="GO:0031145">
    <property type="term" value="P:anaphase-promoting complex-dependent catabolic process"/>
    <property type="evidence" value="ECO:0007669"/>
    <property type="project" value="TreeGrafter"/>
</dbReference>
<keyword evidence="6" id="KW-0131">Cell cycle</keyword>
<evidence type="ECO:0000259" key="9">
    <source>
        <dbReference type="Pfam" id="PF24807"/>
    </source>
</evidence>
<evidence type="ECO:0000256" key="3">
    <source>
        <dbReference type="ARBA" id="ARBA00022618"/>
    </source>
</evidence>
<accession>S4RCA4</accession>
<dbReference type="SMART" id="SM00320">
    <property type="entry name" value="WD40"/>
    <property type="match status" value="5"/>
</dbReference>
<organism evidence="10">
    <name type="scientific">Petromyzon marinus</name>
    <name type="common">Sea lamprey</name>
    <dbReference type="NCBI Taxonomy" id="7757"/>
    <lineage>
        <taxon>Eukaryota</taxon>
        <taxon>Metazoa</taxon>
        <taxon>Chordata</taxon>
        <taxon>Craniata</taxon>
        <taxon>Vertebrata</taxon>
        <taxon>Cyclostomata</taxon>
        <taxon>Hyperoartia</taxon>
        <taxon>Petromyzontiformes</taxon>
        <taxon>Petromyzontidae</taxon>
        <taxon>Petromyzon</taxon>
    </lineage>
</organism>
<dbReference type="InterPro" id="IPR033010">
    <property type="entry name" value="Cdc20/Fizzy"/>
</dbReference>
<dbReference type="Gene3D" id="2.130.10.10">
    <property type="entry name" value="YVTN repeat-like/Quinoprotein amine dehydrogenase"/>
    <property type="match status" value="1"/>
</dbReference>
<dbReference type="GO" id="GO:1905786">
    <property type="term" value="P:positive regulation of anaphase-promoting complex-dependent catabolic process"/>
    <property type="evidence" value="ECO:0007669"/>
    <property type="project" value="TreeGrafter"/>
</dbReference>
<feature type="domain" description="CDC20/Fizzy WD40" evidence="9">
    <location>
        <begin position="179"/>
        <end position="472"/>
    </location>
</feature>
<evidence type="ECO:0000256" key="5">
    <source>
        <dbReference type="ARBA" id="ARBA00022776"/>
    </source>
</evidence>
<dbReference type="PROSITE" id="PS50294">
    <property type="entry name" value="WD_REPEATS_REGION"/>
    <property type="match status" value="2"/>
</dbReference>
<name>S4RCA4_PETMA</name>
<evidence type="ECO:0000256" key="1">
    <source>
        <dbReference type="ARBA" id="ARBA00006445"/>
    </source>
</evidence>
<dbReference type="GO" id="GO:1990757">
    <property type="term" value="F:ubiquitin ligase activator activity"/>
    <property type="evidence" value="ECO:0007669"/>
    <property type="project" value="TreeGrafter"/>
</dbReference>
<dbReference type="InterPro" id="IPR056150">
    <property type="entry name" value="WD40_CDC20-Fz"/>
</dbReference>
<evidence type="ECO:0000313" key="10">
    <source>
        <dbReference type="Ensembl" id="ENSPMAP00000002836.1"/>
    </source>
</evidence>
<keyword evidence="4" id="KW-0677">Repeat</keyword>
<feature type="repeat" description="WD" evidence="7">
    <location>
        <begin position="309"/>
        <end position="340"/>
    </location>
</feature>